<keyword evidence="2" id="KW-1185">Reference proteome</keyword>
<evidence type="ECO:0000313" key="2">
    <source>
        <dbReference type="Proteomes" id="UP001620409"/>
    </source>
</evidence>
<evidence type="ECO:0000313" key="1">
    <source>
        <dbReference type="EMBL" id="MFK2856143.1"/>
    </source>
</evidence>
<accession>A0ABW8ILV7</accession>
<comment type="caution">
    <text evidence="1">The sequence shown here is derived from an EMBL/GenBank/DDBJ whole genome shotgun (WGS) entry which is preliminary data.</text>
</comment>
<sequence>MAVIPANAGIHVALMQEAKMDSRVRGNDGKEEYVALQVIGRLLLIVKPIWS</sequence>
<dbReference type="RefSeq" id="WP_404559531.1">
    <property type="nucleotide sequence ID" value="NZ_JADIKI010000023.1"/>
</dbReference>
<reference evidence="1 2" key="1">
    <citation type="submission" date="2020-10" db="EMBL/GenBank/DDBJ databases">
        <title>Phylogeny of dyella-like bacteria.</title>
        <authorList>
            <person name="Fu J."/>
        </authorList>
    </citation>
    <scope>NUCLEOTIDE SEQUENCE [LARGE SCALE GENOMIC DNA]</scope>
    <source>
        <strain evidence="1 2">DHG40</strain>
    </source>
</reference>
<dbReference type="EMBL" id="JADIKI010000023">
    <property type="protein sequence ID" value="MFK2856143.1"/>
    <property type="molecule type" value="Genomic_DNA"/>
</dbReference>
<dbReference type="Proteomes" id="UP001620409">
    <property type="component" value="Unassembled WGS sequence"/>
</dbReference>
<organism evidence="1 2">
    <name type="scientific">Dyella humi</name>
    <dbReference type="NCBI Taxonomy" id="1770547"/>
    <lineage>
        <taxon>Bacteria</taxon>
        <taxon>Pseudomonadati</taxon>
        <taxon>Pseudomonadota</taxon>
        <taxon>Gammaproteobacteria</taxon>
        <taxon>Lysobacterales</taxon>
        <taxon>Rhodanobacteraceae</taxon>
        <taxon>Dyella</taxon>
    </lineage>
</organism>
<protein>
    <submittedName>
        <fullName evidence="1">Uncharacterized protein</fullName>
    </submittedName>
</protein>
<proteinExistence type="predicted"/>
<name>A0ABW8ILV7_9GAMM</name>
<gene>
    <name evidence="1" type="ORF">ISP18_16180</name>
</gene>